<feature type="region of interest" description="Disordered" evidence="1">
    <location>
        <begin position="319"/>
        <end position="467"/>
    </location>
</feature>
<evidence type="ECO:0000313" key="3">
    <source>
        <dbReference type="Proteomes" id="UP000077521"/>
    </source>
</evidence>
<feature type="compositionally biased region" description="Polar residues" evidence="1">
    <location>
        <begin position="332"/>
        <end position="342"/>
    </location>
</feature>
<protein>
    <submittedName>
        <fullName evidence="2">Uncharacterized protein</fullName>
    </submittedName>
</protein>
<reference evidence="2" key="2">
    <citation type="journal article" date="2019" name="IMA Fungus">
        <title>Genome sequencing and comparison of five Tilletia species to identify candidate genes for the detection of regulated species infecting wheat.</title>
        <authorList>
            <person name="Nguyen H.D.T."/>
            <person name="Sultana T."/>
            <person name="Kesanakurti P."/>
            <person name="Hambleton S."/>
        </authorList>
    </citation>
    <scope>NUCLEOTIDE SEQUENCE</scope>
    <source>
        <strain evidence="2">DAOMC 236416</strain>
    </source>
</reference>
<name>A0A8T8T9W2_9BASI</name>
<reference evidence="2" key="1">
    <citation type="submission" date="2016-04" db="EMBL/GenBank/DDBJ databases">
        <authorList>
            <person name="Nguyen H.D."/>
            <person name="Samba Siva P."/>
            <person name="Cullis J."/>
            <person name="Levesque C.A."/>
            <person name="Hambleton S."/>
        </authorList>
    </citation>
    <scope>NUCLEOTIDE SEQUENCE</scope>
    <source>
        <strain evidence="2">DAOMC 236416</strain>
    </source>
</reference>
<comment type="caution">
    <text evidence="2">The sequence shown here is derived from an EMBL/GenBank/DDBJ whole genome shotgun (WGS) entry which is preliminary data.</text>
</comment>
<dbReference type="AlphaFoldDB" id="A0A8T8T9W2"/>
<proteinExistence type="predicted"/>
<feature type="region of interest" description="Disordered" evidence="1">
    <location>
        <begin position="186"/>
        <end position="219"/>
    </location>
</feature>
<evidence type="ECO:0000313" key="2">
    <source>
        <dbReference type="EMBL" id="KAE8257207.1"/>
    </source>
</evidence>
<sequence length="569" mass="59548">MLPSHTPCTGSTFDGPLSATSDTWDGQAFSQLLASFSLDQGMELPSSMPSASQRCINLLNPSVRTAFALTYQVVKANAPPGSLPNWDMIWQLEQLRAQPELRERSMQTHFEQFFEYALRLLQYMSSYGHLAPAGPSTSLGLASGSASMSPAFSTAATESSYLPTTSASSVTPASLSFGVPSSLTSMPTSCDTPSSATAATAATTPATAATTATTPSSLTFMPTNWDAPSSASATAATTATTYQGVSASPSFTAATTAAAGSRTSPSVEAPSSPSSLFSVSKNVAAPSSAGITAAASSPVPLALSHSKATLRSRARAIPTRRRTGDVLRDTGNARNSPSSSGIRLQLPSRVDGSVGMDGEAEDIQHGAESDATLPKASTSLVRRTAASSEMVHAVHAGDARDGRRGHAGRAPSSRSVASEMRDSHLSQSQSTVSAASASGREVVSRAVLTESHRGSSSSKPTSTMSRSARNALLGRASDAMSGWEYCGVIRWSDSGADENVLSGSEVIRECQLASQRTTAEPRSKDGRISRIVRYHHLRERWSCLRCGTVRHEQIGATSNLTRHSRLCEE</sequence>
<organism evidence="2 3">
    <name type="scientific">Tilletia indica</name>
    <dbReference type="NCBI Taxonomy" id="43049"/>
    <lineage>
        <taxon>Eukaryota</taxon>
        <taxon>Fungi</taxon>
        <taxon>Dikarya</taxon>
        <taxon>Basidiomycota</taxon>
        <taxon>Ustilaginomycotina</taxon>
        <taxon>Exobasidiomycetes</taxon>
        <taxon>Tilletiales</taxon>
        <taxon>Tilletiaceae</taxon>
        <taxon>Tilletia</taxon>
    </lineage>
</organism>
<gene>
    <name evidence="2" type="ORF">A4X13_0g2518</name>
</gene>
<feature type="compositionally biased region" description="Low complexity" evidence="1">
    <location>
        <begin position="426"/>
        <end position="438"/>
    </location>
</feature>
<feature type="compositionally biased region" description="Low complexity" evidence="1">
    <location>
        <begin position="192"/>
        <end position="217"/>
    </location>
</feature>
<keyword evidence="3" id="KW-1185">Reference proteome</keyword>
<feature type="compositionally biased region" description="Polar residues" evidence="1">
    <location>
        <begin position="375"/>
        <end position="387"/>
    </location>
</feature>
<accession>A0A8T8T9W2</accession>
<feature type="compositionally biased region" description="Low complexity" evidence="1">
    <location>
        <begin position="454"/>
        <end position="467"/>
    </location>
</feature>
<dbReference type="Proteomes" id="UP000077521">
    <property type="component" value="Unassembled WGS sequence"/>
</dbReference>
<feature type="compositionally biased region" description="Basic and acidic residues" evidence="1">
    <location>
        <begin position="395"/>
        <end position="404"/>
    </location>
</feature>
<dbReference type="EMBL" id="LWDF02000121">
    <property type="protein sequence ID" value="KAE8257207.1"/>
    <property type="molecule type" value="Genomic_DNA"/>
</dbReference>
<evidence type="ECO:0000256" key="1">
    <source>
        <dbReference type="SAM" id="MobiDB-lite"/>
    </source>
</evidence>